<keyword evidence="3" id="KW-1185">Reference proteome</keyword>
<dbReference type="Proteomes" id="UP000186601">
    <property type="component" value="Unassembled WGS sequence"/>
</dbReference>
<name>A0A2R6NE81_9APHY</name>
<gene>
    <name evidence="2" type="ORF">PHLCEN_2v13417</name>
</gene>
<proteinExistence type="predicted"/>
<protein>
    <submittedName>
        <fullName evidence="2">Uncharacterized protein</fullName>
    </submittedName>
</protein>
<comment type="caution">
    <text evidence="2">The sequence shown here is derived from an EMBL/GenBank/DDBJ whole genome shotgun (WGS) entry which is preliminary data.</text>
</comment>
<dbReference type="EMBL" id="MLYV02001335">
    <property type="protein sequence ID" value="PSR70687.1"/>
    <property type="molecule type" value="Genomic_DNA"/>
</dbReference>
<organism evidence="2 3">
    <name type="scientific">Hermanssonia centrifuga</name>
    <dbReference type="NCBI Taxonomy" id="98765"/>
    <lineage>
        <taxon>Eukaryota</taxon>
        <taxon>Fungi</taxon>
        <taxon>Dikarya</taxon>
        <taxon>Basidiomycota</taxon>
        <taxon>Agaricomycotina</taxon>
        <taxon>Agaricomycetes</taxon>
        <taxon>Polyporales</taxon>
        <taxon>Meruliaceae</taxon>
        <taxon>Hermanssonia</taxon>
    </lineage>
</organism>
<accession>A0A2R6NE81</accession>
<sequence>MEGGRRVAVVVVEKVGLYSRELLNADELDKRRSPNDFTGEPESNAPRTHVSGFEFDGTLVVWGCGVSLGAAVSRYRRRACRSGVSLGSESEVRDTKKIGCVRSHDIFGTSGNFELRQIRVVLLGYAHGPPSQGHDIFRLSKGKTRRYIVVRREAHASEY</sequence>
<evidence type="ECO:0000313" key="3">
    <source>
        <dbReference type="Proteomes" id="UP000186601"/>
    </source>
</evidence>
<evidence type="ECO:0000313" key="2">
    <source>
        <dbReference type="EMBL" id="PSR70687.1"/>
    </source>
</evidence>
<feature type="region of interest" description="Disordered" evidence="1">
    <location>
        <begin position="30"/>
        <end position="49"/>
    </location>
</feature>
<reference evidence="2 3" key="1">
    <citation type="submission" date="2018-02" db="EMBL/GenBank/DDBJ databases">
        <title>Genome sequence of the basidiomycete white-rot fungus Phlebia centrifuga.</title>
        <authorList>
            <person name="Granchi Z."/>
            <person name="Peng M."/>
            <person name="de Vries R.P."/>
            <person name="Hilden K."/>
            <person name="Makela M.R."/>
            <person name="Grigoriev I."/>
            <person name="Riley R."/>
        </authorList>
    </citation>
    <scope>NUCLEOTIDE SEQUENCE [LARGE SCALE GENOMIC DNA]</scope>
    <source>
        <strain evidence="2 3">FBCC195</strain>
    </source>
</reference>
<evidence type="ECO:0000256" key="1">
    <source>
        <dbReference type="SAM" id="MobiDB-lite"/>
    </source>
</evidence>
<dbReference type="AlphaFoldDB" id="A0A2R6NE81"/>